<gene>
    <name evidence="7" type="primary">trmB</name>
    <name evidence="8" type="ORF">A7Q10_07380</name>
</gene>
<dbReference type="RefSeq" id="WP_134439860.1">
    <property type="nucleotide sequence ID" value="NZ_LXQC01000136.1"/>
</dbReference>
<sequence length="216" mass="24811">MVDQFCFYPESKTLEVETQDPLLASLPQGGNEIDSNSIFGQTAPFILDLGAGEGSFALAYALQNSGGYVLAIEKKISRVRKIVRKAKNLNLKNLKVLHFYWELFLKDYCKSSAVDEIHILFPDPWPKRRHHNRRTLNFQSIESISRVLKPKGLCRLVTDNQDYFLAVTKLFNLSADFELITPKKNYPESLFEQRFKKMGIPYFQALWEKKAAKGCP</sequence>
<dbReference type="InterPro" id="IPR029063">
    <property type="entry name" value="SAM-dependent_MTases_sf"/>
</dbReference>
<feature type="binding site" evidence="7">
    <location>
        <position position="127"/>
    </location>
    <ligand>
        <name>substrate</name>
    </ligand>
</feature>
<dbReference type="PROSITE" id="PS51625">
    <property type="entry name" value="SAM_MT_TRMB"/>
    <property type="match status" value="1"/>
</dbReference>
<dbReference type="PANTHER" id="PTHR23417">
    <property type="entry name" value="3-DEOXY-D-MANNO-OCTULOSONIC-ACID TRANSFERASE/TRNA GUANINE-N 7 - -METHYLTRANSFERASE"/>
    <property type="match status" value="1"/>
</dbReference>
<dbReference type="GO" id="GO:0008176">
    <property type="term" value="F:tRNA (guanine(46)-N7)-methyltransferase activity"/>
    <property type="evidence" value="ECO:0007669"/>
    <property type="project" value="UniProtKB-UniRule"/>
</dbReference>
<comment type="pathway">
    <text evidence="7">tRNA modification; N(7)-methylguanine-tRNA biosynthesis.</text>
</comment>
<dbReference type="Gene3D" id="3.40.50.150">
    <property type="entry name" value="Vaccinia Virus protein VP39"/>
    <property type="match status" value="1"/>
</dbReference>
<feature type="binding site" evidence="7">
    <location>
        <position position="48"/>
    </location>
    <ligand>
        <name>S-adenosyl-L-methionine</name>
        <dbReference type="ChEBI" id="CHEBI:59789"/>
    </ligand>
</feature>
<feature type="binding site" evidence="7">
    <location>
        <position position="159"/>
    </location>
    <ligand>
        <name>substrate</name>
    </ligand>
</feature>
<dbReference type="EC" id="2.1.1.33" evidence="7"/>
<comment type="caution">
    <text evidence="7">Lacks conserved residue(s) required for the propagation of feature annotation.</text>
</comment>
<accession>A0A4Y8PCT5</accession>
<keyword evidence="3 7" id="KW-0489">Methyltransferase</keyword>
<reference evidence="8 9" key="1">
    <citation type="submission" date="2016-05" db="EMBL/GenBank/DDBJ databases">
        <title>Diversity and Homogeneity among Thermoacidophilic Verrucomicrobia Methanotrophs Linked with Geographical Origin.</title>
        <authorList>
            <person name="Erikstad H.-A."/>
            <person name="Smestad N.B."/>
            <person name="Ceballos R.M."/>
            <person name="Birkeland N.-K."/>
        </authorList>
    </citation>
    <scope>NUCLEOTIDE SEQUENCE [LARGE SCALE GENOMIC DNA]</scope>
    <source>
        <strain evidence="8 9">Phi</strain>
    </source>
</reference>
<evidence type="ECO:0000313" key="8">
    <source>
        <dbReference type="EMBL" id="TFE68909.1"/>
    </source>
</evidence>
<dbReference type="InterPro" id="IPR055361">
    <property type="entry name" value="tRNA_methyltr_TrmB_bact"/>
</dbReference>
<evidence type="ECO:0000256" key="6">
    <source>
        <dbReference type="ARBA" id="ARBA00022694"/>
    </source>
</evidence>
<feature type="binding site" evidence="7">
    <location>
        <position position="123"/>
    </location>
    <ligand>
        <name>S-adenosyl-L-methionine</name>
        <dbReference type="ChEBI" id="CHEBI:59789"/>
    </ligand>
</feature>
<dbReference type="AlphaFoldDB" id="A0A4Y8PCT5"/>
<comment type="function">
    <text evidence="2 7">Catalyzes the formation of N(7)-methylguanine at position 46 (m7G46) in tRNA.</text>
</comment>
<comment type="caution">
    <text evidence="8">The sequence shown here is derived from an EMBL/GenBank/DDBJ whole genome shotgun (WGS) entry which is preliminary data.</text>
</comment>
<dbReference type="SUPFAM" id="SSF53335">
    <property type="entry name" value="S-adenosyl-L-methionine-dependent methyltransferases"/>
    <property type="match status" value="1"/>
</dbReference>
<proteinExistence type="inferred from homology"/>
<dbReference type="InterPro" id="IPR003358">
    <property type="entry name" value="tRNA_(Gua-N-7)_MeTrfase_Trmb"/>
</dbReference>
<evidence type="ECO:0000256" key="3">
    <source>
        <dbReference type="ARBA" id="ARBA00022603"/>
    </source>
</evidence>
<dbReference type="HAMAP" id="MF_01057">
    <property type="entry name" value="tRNA_methyltr_TrmB"/>
    <property type="match status" value="1"/>
</dbReference>
<dbReference type="CDD" id="cd02440">
    <property type="entry name" value="AdoMet_MTases"/>
    <property type="match status" value="1"/>
</dbReference>
<dbReference type="EMBL" id="LXQC01000136">
    <property type="protein sequence ID" value="TFE68909.1"/>
    <property type="molecule type" value="Genomic_DNA"/>
</dbReference>
<organism evidence="8 9">
    <name type="scientific">Methylacidiphilum caldifontis</name>
    <dbReference type="NCBI Taxonomy" id="2795386"/>
    <lineage>
        <taxon>Bacteria</taxon>
        <taxon>Pseudomonadati</taxon>
        <taxon>Verrucomicrobiota</taxon>
        <taxon>Methylacidiphilae</taxon>
        <taxon>Methylacidiphilales</taxon>
        <taxon>Methylacidiphilaceae</taxon>
        <taxon>Methylacidiphilum (ex Ratnadevi et al. 2023)</taxon>
    </lineage>
</organism>
<comment type="catalytic activity">
    <reaction evidence="1 7">
        <text>guanosine(46) in tRNA + S-adenosyl-L-methionine = N(7)-methylguanosine(46) in tRNA + S-adenosyl-L-homocysteine</text>
        <dbReference type="Rhea" id="RHEA:42708"/>
        <dbReference type="Rhea" id="RHEA-COMP:10188"/>
        <dbReference type="Rhea" id="RHEA-COMP:10189"/>
        <dbReference type="ChEBI" id="CHEBI:57856"/>
        <dbReference type="ChEBI" id="CHEBI:59789"/>
        <dbReference type="ChEBI" id="CHEBI:74269"/>
        <dbReference type="ChEBI" id="CHEBI:74480"/>
        <dbReference type="EC" id="2.1.1.33"/>
    </reaction>
</comment>
<keyword evidence="9" id="KW-1185">Reference proteome</keyword>
<keyword evidence="5 7" id="KW-0949">S-adenosyl-L-methionine</keyword>
<evidence type="ECO:0000256" key="4">
    <source>
        <dbReference type="ARBA" id="ARBA00022679"/>
    </source>
</evidence>
<dbReference type="Proteomes" id="UP000297713">
    <property type="component" value="Unassembled WGS sequence"/>
</dbReference>
<evidence type="ECO:0000256" key="1">
    <source>
        <dbReference type="ARBA" id="ARBA00000142"/>
    </source>
</evidence>
<dbReference type="OrthoDB" id="9802090at2"/>
<evidence type="ECO:0000256" key="7">
    <source>
        <dbReference type="HAMAP-Rule" id="MF_01057"/>
    </source>
</evidence>
<dbReference type="GO" id="GO:0043527">
    <property type="term" value="C:tRNA methyltransferase complex"/>
    <property type="evidence" value="ECO:0007669"/>
    <property type="project" value="TreeGrafter"/>
</dbReference>
<comment type="similarity">
    <text evidence="7">Belongs to the class I-like SAM-binding methyltransferase superfamily. TrmB family.</text>
</comment>
<evidence type="ECO:0000256" key="2">
    <source>
        <dbReference type="ARBA" id="ARBA00003015"/>
    </source>
</evidence>
<dbReference type="UniPathway" id="UPA00989"/>
<keyword evidence="4 7" id="KW-0808">Transferase</keyword>
<evidence type="ECO:0000256" key="5">
    <source>
        <dbReference type="ARBA" id="ARBA00022691"/>
    </source>
</evidence>
<dbReference type="Pfam" id="PF02390">
    <property type="entry name" value="Methyltransf_4"/>
    <property type="match status" value="1"/>
</dbReference>
<keyword evidence="6 7" id="KW-0819">tRNA processing</keyword>
<dbReference type="PANTHER" id="PTHR23417:SF14">
    <property type="entry name" value="PENTACOTRIPEPTIDE-REPEAT REGION OF PRORP DOMAIN-CONTAINING PROTEIN"/>
    <property type="match status" value="1"/>
</dbReference>
<name>A0A4Y8PCT5_9BACT</name>
<evidence type="ECO:0000313" key="9">
    <source>
        <dbReference type="Proteomes" id="UP000297713"/>
    </source>
</evidence>
<feature type="binding site" evidence="7">
    <location>
        <position position="73"/>
    </location>
    <ligand>
        <name>S-adenosyl-L-methionine</name>
        <dbReference type="ChEBI" id="CHEBI:59789"/>
    </ligand>
</feature>
<protein>
    <recommendedName>
        <fullName evidence="7">tRNA (guanine-N(7)-)-methyltransferase</fullName>
        <ecNumber evidence="7">2.1.1.33</ecNumber>
    </recommendedName>
    <alternativeName>
        <fullName evidence="7">tRNA (guanine(46)-N(7))-methyltransferase</fullName>
    </alternativeName>
    <alternativeName>
        <fullName evidence="7">tRNA(m7G46)-methyltransferase</fullName>
    </alternativeName>
</protein>